<sequence>MPAWLKQVVDEKGWPTRPMVGNDGASSAFYIAQHATLDPAFQEKVLGLLQAAVKADEADAGQFAMLKDRVLRQQGKPQV</sequence>
<dbReference type="Proteomes" id="UP000835287">
    <property type="component" value="Chromosome"/>
</dbReference>
<keyword evidence="2" id="KW-1185">Reference proteome</keyword>
<dbReference type="EMBL" id="HG992338">
    <property type="protein sequence ID" value="CAE6815474.1"/>
    <property type="molecule type" value="Genomic_DNA"/>
</dbReference>
<protein>
    <submittedName>
        <fullName evidence="1">Uncharacterized protein</fullName>
    </submittedName>
</protein>
<gene>
    <name evidence="1" type="ORF">XAC301_32360</name>
</gene>
<reference evidence="1 2" key="1">
    <citation type="submission" date="2021-02" db="EMBL/GenBank/DDBJ databases">
        <authorList>
            <person name="Pothier F. J."/>
        </authorList>
    </citation>
    <scope>NUCLEOTIDE SEQUENCE [LARGE SCALE GENOMIC DNA]</scope>
    <source>
        <strain evidence="1 2">301</strain>
    </source>
</reference>
<evidence type="ECO:0000313" key="1">
    <source>
        <dbReference type="EMBL" id="CAE6815474.1"/>
    </source>
</evidence>
<proteinExistence type="predicted"/>
<dbReference type="InterPro" id="IPR046732">
    <property type="entry name" value="DUF6624"/>
</dbReference>
<organism evidence="1 2">
    <name type="scientific">Xanthomonas arboricola pv. corylina</name>
    <dbReference type="NCBI Taxonomy" id="487821"/>
    <lineage>
        <taxon>Bacteria</taxon>
        <taxon>Pseudomonadati</taxon>
        <taxon>Pseudomonadota</taxon>
        <taxon>Gammaproteobacteria</taxon>
        <taxon>Lysobacterales</taxon>
        <taxon>Lysobacteraceae</taxon>
        <taxon>Xanthomonas</taxon>
    </lineage>
</organism>
<name>A0ABM8SK21_9XANT</name>
<dbReference type="Pfam" id="PF20329">
    <property type="entry name" value="DUF6624"/>
    <property type="match status" value="1"/>
</dbReference>
<evidence type="ECO:0000313" key="2">
    <source>
        <dbReference type="Proteomes" id="UP000835287"/>
    </source>
</evidence>
<dbReference type="RefSeq" id="WP_050570422.1">
    <property type="nucleotide sequence ID" value="NZ_HG992338.1"/>
</dbReference>
<accession>A0ABM8SK21</accession>
<dbReference type="EMBL" id="HG992338">
    <property type="protein sequence ID" value="CAE6815446.1"/>
    <property type="molecule type" value="Genomic_DNA"/>
</dbReference>